<dbReference type="EMBL" id="FWXZ01000001">
    <property type="protein sequence ID" value="SMC36684.1"/>
    <property type="molecule type" value="Genomic_DNA"/>
</dbReference>
<proteinExistence type="predicted"/>
<reference evidence="1" key="1">
    <citation type="submission" date="2017-04" db="EMBL/GenBank/DDBJ databases">
        <authorList>
            <person name="Varghese N."/>
            <person name="Submissions S."/>
        </authorList>
    </citation>
    <scope>NUCLEOTIDE SEQUENCE</scope>
    <source>
        <strain evidence="1">WTE2008</strain>
    </source>
</reference>
<name>A0AC61PHT6_9FIRM</name>
<organism evidence="1 2">
    <name type="scientific">Aristaeella lactis</name>
    <dbReference type="NCBI Taxonomy" id="3046383"/>
    <lineage>
        <taxon>Bacteria</taxon>
        <taxon>Bacillati</taxon>
        <taxon>Bacillota</taxon>
        <taxon>Clostridia</taxon>
        <taxon>Eubacteriales</taxon>
        <taxon>Aristaeellaceae</taxon>
        <taxon>Aristaeella</taxon>
    </lineage>
</organism>
<protein>
    <submittedName>
        <fullName evidence="1">tRNA pseudouridine38-40 synthase</fullName>
    </submittedName>
</protein>
<sequence length="261" mass="28910">MKRILLTVEYDGTAYAGWQRQINGLAVQQVLEEALSSACGHPVTVTGASRTDAGVHALDQKVHFDTDCSIPPEKYPFVLNTMLPPDIRVLEGREVPVDFHARFLTSGKTYTYRIWNARHASALRRNTHWHIPVPLSEDPVRCALETLPGKHDFAAFQAAGGTAKTTIRTLRSVDLEIHGNEWILTVSGDAFLYNMVRIIAGTVAEIGLGRLKPDAFETAFRTLDRLALGMTAPAHGLELTQVRYPDAAFTDPASLRWHDPD</sequence>
<evidence type="ECO:0000313" key="1">
    <source>
        <dbReference type="EMBL" id="SMC36684.1"/>
    </source>
</evidence>
<gene>
    <name evidence="1" type="ORF">SAMN06297397_0321</name>
</gene>
<accession>A0AC61PHT6</accession>
<dbReference type="Proteomes" id="UP000192328">
    <property type="component" value="Unassembled WGS sequence"/>
</dbReference>
<keyword evidence="2" id="KW-1185">Reference proteome</keyword>
<evidence type="ECO:0000313" key="2">
    <source>
        <dbReference type="Proteomes" id="UP000192328"/>
    </source>
</evidence>
<comment type="caution">
    <text evidence="1">The sequence shown here is derived from an EMBL/GenBank/DDBJ whole genome shotgun (WGS) entry which is preliminary data.</text>
</comment>